<keyword evidence="1" id="KW-1133">Transmembrane helix</keyword>
<gene>
    <name evidence="2" type="ORF">GCM10007940_19210</name>
</gene>
<keyword evidence="1" id="KW-0812">Transmembrane</keyword>
<dbReference type="EMBL" id="BSOH01000011">
    <property type="protein sequence ID" value="GLR17306.1"/>
    <property type="molecule type" value="Genomic_DNA"/>
</dbReference>
<protein>
    <submittedName>
        <fullName evidence="2">Uncharacterized protein</fullName>
    </submittedName>
</protein>
<dbReference type="Proteomes" id="UP001156666">
    <property type="component" value="Unassembled WGS sequence"/>
</dbReference>
<name>A0AA37WCZ7_9BACT</name>
<accession>A0AA37WCZ7</accession>
<proteinExistence type="predicted"/>
<organism evidence="2 3">
    <name type="scientific">Portibacter lacus</name>
    <dbReference type="NCBI Taxonomy" id="1099794"/>
    <lineage>
        <taxon>Bacteria</taxon>
        <taxon>Pseudomonadati</taxon>
        <taxon>Bacteroidota</taxon>
        <taxon>Saprospiria</taxon>
        <taxon>Saprospirales</taxon>
        <taxon>Haliscomenobacteraceae</taxon>
        <taxon>Portibacter</taxon>
    </lineage>
</organism>
<reference evidence="2" key="2">
    <citation type="submission" date="2023-01" db="EMBL/GenBank/DDBJ databases">
        <title>Draft genome sequence of Portibacter lacus strain NBRC 108769.</title>
        <authorList>
            <person name="Sun Q."/>
            <person name="Mori K."/>
        </authorList>
    </citation>
    <scope>NUCLEOTIDE SEQUENCE</scope>
    <source>
        <strain evidence="2">NBRC 108769</strain>
    </source>
</reference>
<evidence type="ECO:0000313" key="3">
    <source>
        <dbReference type="Proteomes" id="UP001156666"/>
    </source>
</evidence>
<reference evidence="2" key="1">
    <citation type="journal article" date="2014" name="Int. J. Syst. Evol. Microbiol.">
        <title>Complete genome sequence of Corynebacterium casei LMG S-19264T (=DSM 44701T), isolated from a smear-ripened cheese.</title>
        <authorList>
            <consortium name="US DOE Joint Genome Institute (JGI-PGF)"/>
            <person name="Walter F."/>
            <person name="Albersmeier A."/>
            <person name="Kalinowski J."/>
            <person name="Ruckert C."/>
        </authorList>
    </citation>
    <scope>NUCLEOTIDE SEQUENCE</scope>
    <source>
        <strain evidence="2">NBRC 108769</strain>
    </source>
</reference>
<evidence type="ECO:0000313" key="2">
    <source>
        <dbReference type="EMBL" id="GLR17306.1"/>
    </source>
</evidence>
<dbReference type="RefSeq" id="WP_235294017.1">
    <property type="nucleotide sequence ID" value="NZ_BSOH01000011.1"/>
</dbReference>
<comment type="caution">
    <text evidence="2">The sequence shown here is derived from an EMBL/GenBank/DDBJ whole genome shotgun (WGS) entry which is preliminary data.</text>
</comment>
<evidence type="ECO:0000256" key="1">
    <source>
        <dbReference type="SAM" id="Phobius"/>
    </source>
</evidence>
<keyword evidence="3" id="KW-1185">Reference proteome</keyword>
<keyword evidence="1" id="KW-0472">Membrane</keyword>
<dbReference type="AlphaFoldDB" id="A0AA37WCZ7"/>
<feature type="transmembrane region" description="Helical" evidence="1">
    <location>
        <begin position="153"/>
        <end position="172"/>
    </location>
</feature>
<sequence length="187" mass="21205">MLIEQSEDVWVVQVRASLTAFEYEVESNYGKDSYKTPEEFKTLVLDHMMKNLNIKFNDLENVKFGNGQVKLGHETSVVLEVLNAPKSIESVKIKNLSFDDIYNSQSALIVLKKDFAKEQFMLSKANEYEAELEVGALKFELKPSAKSAANPSYAMLIFCGLLFFGLSALVYYGGLPLYYNRKESLEI</sequence>